<proteinExistence type="predicted"/>
<dbReference type="SUPFAM" id="SSF53474">
    <property type="entry name" value="alpha/beta-Hydrolases"/>
    <property type="match status" value="1"/>
</dbReference>
<accession>A0A537K6V7</accession>
<dbReference type="PANTHER" id="PTHR46623">
    <property type="entry name" value="CARBOXYMETHYLENEBUTENOLIDASE-RELATED"/>
    <property type="match status" value="1"/>
</dbReference>
<evidence type="ECO:0000256" key="1">
    <source>
        <dbReference type="SAM" id="MobiDB-lite"/>
    </source>
</evidence>
<dbReference type="EMBL" id="VBAK01000092">
    <property type="protein sequence ID" value="TMI91474.1"/>
    <property type="molecule type" value="Genomic_DNA"/>
</dbReference>
<dbReference type="GO" id="GO:0016787">
    <property type="term" value="F:hydrolase activity"/>
    <property type="evidence" value="ECO:0007669"/>
    <property type="project" value="UniProtKB-KW"/>
</dbReference>
<dbReference type="PANTHER" id="PTHR46623:SF6">
    <property type="entry name" value="ALPHA_BETA-HYDROLASES SUPERFAMILY PROTEIN"/>
    <property type="match status" value="1"/>
</dbReference>
<evidence type="ECO:0000313" key="4">
    <source>
        <dbReference type="Proteomes" id="UP000318509"/>
    </source>
</evidence>
<dbReference type="Proteomes" id="UP000318509">
    <property type="component" value="Unassembled WGS sequence"/>
</dbReference>
<comment type="caution">
    <text evidence="3">The sequence shown here is derived from an EMBL/GenBank/DDBJ whole genome shotgun (WGS) entry which is preliminary data.</text>
</comment>
<gene>
    <name evidence="3" type="ORF">E6H00_03885</name>
</gene>
<reference evidence="3 4" key="1">
    <citation type="journal article" date="2019" name="Nat. Microbiol.">
        <title>Mediterranean grassland soil C-N compound turnover is dependent on rainfall and depth, and is mediated by genomically divergent microorganisms.</title>
        <authorList>
            <person name="Diamond S."/>
            <person name="Andeer P.F."/>
            <person name="Li Z."/>
            <person name="Crits-Christoph A."/>
            <person name="Burstein D."/>
            <person name="Anantharaman K."/>
            <person name="Lane K.R."/>
            <person name="Thomas B.C."/>
            <person name="Pan C."/>
            <person name="Northen T.R."/>
            <person name="Banfield J.F."/>
        </authorList>
    </citation>
    <scope>NUCLEOTIDE SEQUENCE [LARGE SCALE GENOMIC DNA]</scope>
    <source>
        <strain evidence="3">NP_3</strain>
    </source>
</reference>
<dbReference type="InterPro" id="IPR029058">
    <property type="entry name" value="AB_hydrolase_fold"/>
</dbReference>
<feature type="region of interest" description="Disordered" evidence="1">
    <location>
        <begin position="43"/>
        <end position="64"/>
    </location>
</feature>
<feature type="domain" description="Dienelactone hydrolase" evidence="2">
    <location>
        <begin position="88"/>
        <end position="297"/>
    </location>
</feature>
<protein>
    <submittedName>
        <fullName evidence="3">Dienelactone hydrolase family protein</fullName>
    </submittedName>
</protein>
<evidence type="ECO:0000259" key="2">
    <source>
        <dbReference type="Pfam" id="PF01738"/>
    </source>
</evidence>
<organism evidence="3 4">
    <name type="scientific">Candidatus Segetimicrobium genomatis</name>
    <dbReference type="NCBI Taxonomy" id="2569760"/>
    <lineage>
        <taxon>Bacteria</taxon>
        <taxon>Bacillati</taxon>
        <taxon>Candidatus Sysuimicrobiota</taxon>
        <taxon>Candidatus Sysuimicrobiia</taxon>
        <taxon>Candidatus Sysuimicrobiales</taxon>
        <taxon>Candidatus Segetimicrobiaceae</taxon>
        <taxon>Candidatus Segetimicrobium</taxon>
    </lineage>
</organism>
<dbReference type="InterPro" id="IPR051049">
    <property type="entry name" value="Dienelactone_hydrolase-like"/>
</dbReference>
<name>A0A537K6V7_9BACT</name>
<dbReference type="InterPro" id="IPR002925">
    <property type="entry name" value="Dienelactn_hydro"/>
</dbReference>
<evidence type="ECO:0000313" key="3">
    <source>
        <dbReference type="EMBL" id="TMI91474.1"/>
    </source>
</evidence>
<dbReference type="Pfam" id="PF01738">
    <property type="entry name" value="DLH"/>
    <property type="match status" value="1"/>
</dbReference>
<keyword evidence="3" id="KW-0378">Hydrolase</keyword>
<sequence>MRRRNGGGDRIDRGRHVRQLLHAARQAGLVAVLAVSVGALPSAGAAAGPPRPGDPPDKQTAGITVPPDDPAITAGAAEYPGITGPLLGYLAAPKGGDVYPGILVIHDRQGLSGHFKDIARRLAKAGYVALAVDLTSRRGGTDALGDPGKIDAALGALAPQQILEDLNASVRYLESRPLVAKTRIGAVGFGVGGSVLWLVLTSNPDVKAAVAISGIVPSPRVASNLTAGVLTIFGENDRRDDQGIAEFDTAMKNAGLPFAVKLEPKAGRDFFDDTTTRYVPLAAKDAWGMTLDWLSQHLTG</sequence>
<dbReference type="Gene3D" id="3.40.50.1820">
    <property type="entry name" value="alpha/beta hydrolase"/>
    <property type="match status" value="1"/>
</dbReference>
<dbReference type="AlphaFoldDB" id="A0A537K6V7"/>